<keyword evidence="4 9" id="KW-0456">Lyase</keyword>
<keyword evidence="12" id="KW-1185">Reference proteome</keyword>
<evidence type="ECO:0000259" key="10">
    <source>
        <dbReference type="Pfam" id="PF02602"/>
    </source>
</evidence>
<evidence type="ECO:0000313" key="12">
    <source>
        <dbReference type="Proteomes" id="UP001056834"/>
    </source>
</evidence>
<evidence type="ECO:0000256" key="3">
    <source>
        <dbReference type="ARBA" id="ARBA00013109"/>
    </source>
</evidence>
<feature type="domain" description="Tetrapyrrole biosynthesis uroporphyrinogen III synthase" evidence="10">
    <location>
        <begin position="14"/>
        <end position="243"/>
    </location>
</feature>
<accession>A0ABY4SSU2</accession>
<dbReference type="NCBIfam" id="NF004582">
    <property type="entry name" value="PRK05928.1-1"/>
    <property type="match status" value="1"/>
</dbReference>
<dbReference type="InterPro" id="IPR039793">
    <property type="entry name" value="UROS/Hem4"/>
</dbReference>
<evidence type="ECO:0000256" key="5">
    <source>
        <dbReference type="ARBA" id="ARBA00023244"/>
    </source>
</evidence>
<sequence>MTILVTRPSPYGEKLVSKLLSFGKKAFHLPLIYFSTGKTLYLLEKQLNLLSKGDLLLITSQQAINYAHRRLIDIRKSWPIGLIYCAIGRSTSKKMHNLSGILAKYPIDEETSECLLQSPELMHINGKRVLILRGNNGRTILDDVLRQRGAMVLSCECYSRNLLKYDGLEQCLNLLRLNIEILVITSGVVLEQLYYLIPKFYRIGWLIRCKLVVVSMRLASVARNLGWTDIIIAKSADNNSLIQVLVEEL</sequence>
<evidence type="ECO:0000256" key="2">
    <source>
        <dbReference type="ARBA" id="ARBA00008133"/>
    </source>
</evidence>
<gene>
    <name evidence="11" type="primary">hemD</name>
    <name evidence="11" type="ORF">M9405_02840</name>
</gene>
<dbReference type="EC" id="4.2.1.75" evidence="3 9"/>
<dbReference type="EMBL" id="CP097762">
    <property type="protein sequence ID" value="URJ25056.1"/>
    <property type="molecule type" value="Genomic_DNA"/>
</dbReference>
<comment type="similarity">
    <text evidence="2 9">Belongs to the uroporphyrinogen-III synthase family.</text>
</comment>
<dbReference type="PANTHER" id="PTHR38042:SF1">
    <property type="entry name" value="UROPORPHYRINOGEN-III SYNTHASE, CHLOROPLASTIC"/>
    <property type="match status" value="1"/>
</dbReference>
<dbReference type="InterPro" id="IPR003754">
    <property type="entry name" value="4pyrrol_synth_uPrphyn_synth"/>
</dbReference>
<comment type="catalytic activity">
    <reaction evidence="8 9">
        <text>hydroxymethylbilane = uroporphyrinogen III + H2O</text>
        <dbReference type="Rhea" id="RHEA:18965"/>
        <dbReference type="ChEBI" id="CHEBI:15377"/>
        <dbReference type="ChEBI" id="CHEBI:57308"/>
        <dbReference type="ChEBI" id="CHEBI:57845"/>
        <dbReference type="EC" id="4.2.1.75"/>
    </reaction>
</comment>
<dbReference type="RefSeq" id="WP_250223187.1">
    <property type="nucleotide sequence ID" value="NZ_CP097762.1"/>
</dbReference>
<keyword evidence="5 9" id="KW-0627">Porphyrin biosynthesis</keyword>
<evidence type="ECO:0000313" key="11">
    <source>
        <dbReference type="EMBL" id="URJ25056.1"/>
    </source>
</evidence>
<evidence type="ECO:0000256" key="9">
    <source>
        <dbReference type="RuleBase" id="RU366031"/>
    </source>
</evidence>
<dbReference type="InterPro" id="IPR036108">
    <property type="entry name" value="4pyrrol_syn_uPrphyn_synt_sf"/>
</dbReference>
<dbReference type="Proteomes" id="UP001056834">
    <property type="component" value="Chromosome"/>
</dbReference>
<protein>
    <recommendedName>
        <fullName evidence="7 9">Uroporphyrinogen-III synthase</fullName>
        <ecNumber evidence="3 9">4.2.1.75</ecNumber>
    </recommendedName>
</protein>
<dbReference type="SUPFAM" id="SSF69618">
    <property type="entry name" value="HemD-like"/>
    <property type="match status" value="1"/>
</dbReference>
<dbReference type="CDD" id="cd06578">
    <property type="entry name" value="HemD"/>
    <property type="match status" value="1"/>
</dbReference>
<evidence type="ECO:0000256" key="4">
    <source>
        <dbReference type="ARBA" id="ARBA00023239"/>
    </source>
</evidence>
<name>A0ABY4SSU2_9ENTR</name>
<evidence type="ECO:0000256" key="6">
    <source>
        <dbReference type="ARBA" id="ARBA00037589"/>
    </source>
</evidence>
<dbReference type="PANTHER" id="PTHR38042">
    <property type="entry name" value="UROPORPHYRINOGEN-III SYNTHASE, CHLOROPLASTIC"/>
    <property type="match status" value="1"/>
</dbReference>
<dbReference type="Gene3D" id="3.40.50.10090">
    <property type="match status" value="2"/>
</dbReference>
<comment type="pathway">
    <text evidence="1 9">Porphyrin-containing compound metabolism; protoporphyrin-IX biosynthesis; coproporphyrinogen-III from 5-aminolevulinate: step 3/4.</text>
</comment>
<comment type="function">
    <text evidence="6 9">Catalyzes cyclization of the linear tetrapyrrole, hydroxymethylbilane, to the macrocyclic uroporphyrinogen III.</text>
</comment>
<proteinExistence type="inferred from homology"/>
<evidence type="ECO:0000256" key="7">
    <source>
        <dbReference type="ARBA" id="ARBA00040167"/>
    </source>
</evidence>
<organism evidence="11 12">
    <name type="scientific">Candidatus Blochmannia ocreatus</name>
    <name type="common">nom. nud.</name>
    <dbReference type="NCBI Taxonomy" id="251538"/>
    <lineage>
        <taxon>Bacteria</taxon>
        <taxon>Pseudomonadati</taxon>
        <taxon>Pseudomonadota</taxon>
        <taxon>Gammaproteobacteria</taxon>
        <taxon>Enterobacterales</taxon>
        <taxon>Enterobacteriaceae</taxon>
        <taxon>ant endosymbionts</taxon>
        <taxon>Candidatus Blochmanniella</taxon>
    </lineage>
</organism>
<dbReference type="Pfam" id="PF02602">
    <property type="entry name" value="HEM4"/>
    <property type="match status" value="1"/>
</dbReference>
<evidence type="ECO:0000256" key="8">
    <source>
        <dbReference type="ARBA" id="ARBA00048617"/>
    </source>
</evidence>
<evidence type="ECO:0000256" key="1">
    <source>
        <dbReference type="ARBA" id="ARBA00004772"/>
    </source>
</evidence>
<dbReference type="GO" id="GO:0004852">
    <property type="term" value="F:uroporphyrinogen-III synthase activity"/>
    <property type="evidence" value="ECO:0007669"/>
    <property type="project" value="UniProtKB-EC"/>
</dbReference>
<reference evidence="11" key="1">
    <citation type="submission" date="2022-05" db="EMBL/GenBank/DDBJ databases">
        <title>Impact of host demography and evolutionary history on endosymbiont molecular evolution: a test in carpenter ants (Genus Camponotus) and their Blochmannia endosymbionts.</title>
        <authorList>
            <person name="Manthey J.D."/>
            <person name="Giron J.C."/>
            <person name="Hruska J.P."/>
        </authorList>
    </citation>
    <scope>NUCLEOTIDE SEQUENCE</scope>
    <source>
        <strain evidence="11">C-006</strain>
    </source>
</reference>